<dbReference type="Proteomes" id="UP000030625">
    <property type="component" value="Chromosome"/>
</dbReference>
<name>A0A0A7I9L1_9BIFI</name>
<dbReference type="STRING" id="1447716.AH68_07920"/>
<protein>
    <submittedName>
        <fullName evidence="1">Uncharacterized protein</fullName>
    </submittedName>
</protein>
<dbReference type="Gene3D" id="3.40.50.20">
    <property type="match status" value="1"/>
</dbReference>
<dbReference type="OrthoDB" id="24041at2"/>
<gene>
    <name evidence="1" type="ORF">AH68_07920</name>
</gene>
<dbReference type="RefSeq" id="WP_039199087.1">
    <property type="nucleotide sequence ID" value="NZ_CP007456.1"/>
</dbReference>
<evidence type="ECO:0000313" key="1">
    <source>
        <dbReference type="EMBL" id="AIZ15479.1"/>
    </source>
</evidence>
<evidence type="ECO:0000313" key="2">
    <source>
        <dbReference type="Proteomes" id="UP000030625"/>
    </source>
</evidence>
<proteinExistence type="predicted"/>
<dbReference type="HOGENOM" id="CLU_1419019_0_0_11"/>
<dbReference type="KEGG" id="bka:AH68_07920"/>
<sequence length="191" mass="21257">MSEHVILLNSGKTDAYCHLVKFVPGDRVDVITERKYTPLYPHDANLHYVHDIADVTEVLDVARKLDSSRPITAASLNCEYDCEASESIPGIVANIDLPVQTGRLVDISTIDELSSVDGFISADLEPVGTCFSEPLNSSSATGVVYVQLHHDTELAEVLRQLKRRYHAAYESWSIPKFNMLIGLRLLNRKCT</sequence>
<accession>A0A0A7I9L1</accession>
<dbReference type="AlphaFoldDB" id="A0A0A7I9L1"/>
<dbReference type="EMBL" id="CP007456">
    <property type="protein sequence ID" value="AIZ15479.1"/>
    <property type="molecule type" value="Genomic_DNA"/>
</dbReference>
<organism evidence="1 2">
    <name type="scientific">Bifidobacterium catenulatum PV20-2</name>
    <dbReference type="NCBI Taxonomy" id="1447716"/>
    <lineage>
        <taxon>Bacteria</taxon>
        <taxon>Bacillati</taxon>
        <taxon>Actinomycetota</taxon>
        <taxon>Actinomycetes</taxon>
        <taxon>Bifidobacteriales</taxon>
        <taxon>Bifidobacteriaceae</taxon>
        <taxon>Bifidobacterium</taxon>
    </lineage>
</organism>
<reference evidence="1 2" key="1">
    <citation type="journal article" date="2015" name="Genome Announc.">
        <title>Complete and Assembled Genome Sequence of Bifidobacterium kashiwanohense PV20-2, Isolated from the Feces of an Anemic Kenyan Infant.</title>
        <authorList>
            <person name="Vazquez-Gutierrez P."/>
            <person name="Lacroix C."/>
            <person name="Chassard C."/>
            <person name="Klumpp J."/>
            <person name="Jans C."/>
            <person name="Stevens M.J."/>
        </authorList>
    </citation>
    <scope>NUCLEOTIDE SEQUENCE [LARGE SCALE GENOMIC DNA]</scope>
    <source>
        <strain evidence="1 2">PV20-2</strain>
    </source>
</reference>